<dbReference type="Proteomes" id="UP000254621">
    <property type="component" value="Unassembled WGS sequence"/>
</dbReference>
<reference evidence="1 2" key="1">
    <citation type="submission" date="2018-06" db="EMBL/GenBank/DDBJ databases">
        <authorList>
            <consortium name="Pathogen Informatics"/>
            <person name="Doyle S."/>
        </authorList>
    </citation>
    <scope>NUCLEOTIDE SEQUENCE [LARGE SCALE GENOMIC DNA]</scope>
    <source>
        <strain evidence="1 2">NCTC13645</strain>
    </source>
</reference>
<dbReference type="EMBL" id="UHIV01000005">
    <property type="protein sequence ID" value="SUP61014.1"/>
    <property type="molecule type" value="Genomic_DNA"/>
</dbReference>
<proteinExistence type="predicted"/>
<gene>
    <name evidence="1" type="ORF">NCTC13645_02137</name>
</gene>
<accession>A0A380P856</accession>
<evidence type="ECO:0000313" key="1">
    <source>
        <dbReference type="EMBL" id="SUP61014.1"/>
    </source>
</evidence>
<keyword evidence="1" id="KW-0808">Transferase</keyword>
<dbReference type="Gene3D" id="3.30.230.10">
    <property type="match status" value="1"/>
</dbReference>
<name>A0A380P856_WEIVI</name>
<keyword evidence="1" id="KW-0418">Kinase</keyword>
<dbReference type="AlphaFoldDB" id="A0A380P856"/>
<evidence type="ECO:0000313" key="2">
    <source>
        <dbReference type="Proteomes" id="UP000254621"/>
    </source>
</evidence>
<sequence length="67" mass="7655">MEILERAYAKLNLSLDTPYLHQDGQQEWDMFMVPIDLADSVTIRTTDEHQAIHVDSTSGVLPLNEKI</sequence>
<dbReference type="GO" id="GO:0016301">
    <property type="term" value="F:kinase activity"/>
    <property type="evidence" value="ECO:0007669"/>
    <property type="project" value="UniProtKB-KW"/>
</dbReference>
<organism evidence="1 2">
    <name type="scientific">Weissella viridescens</name>
    <name type="common">Lactobacillus viridescens</name>
    <dbReference type="NCBI Taxonomy" id="1629"/>
    <lineage>
        <taxon>Bacteria</taxon>
        <taxon>Bacillati</taxon>
        <taxon>Bacillota</taxon>
        <taxon>Bacilli</taxon>
        <taxon>Lactobacillales</taxon>
        <taxon>Lactobacillaceae</taxon>
        <taxon>Weissella</taxon>
    </lineage>
</organism>
<dbReference type="InterPro" id="IPR020568">
    <property type="entry name" value="Ribosomal_Su5_D2-typ_SF"/>
</dbReference>
<protein>
    <submittedName>
        <fullName evidence="1">4-diphosphocytidyl-2-C-methyl-D-erythritol kinase</fullName>
    </submittedName>
</protein>
<dbReference type="InterPro" id="IPR014721">
    <property type="entry name" value="Ribsml_uS5_D2-typ_fold_subgr"/>
</dbReference>
<dbReference type="SUPFAM" id="SSF54211">
    <property type="entry name" value="Ribosomal protein S5 domain 2-like"/>
    <property type="match status" value="1"/>
</dbReference>